<dbReference type="EMBL" id="BQNB010010888">
    <property type="protein sequence ID" value="GJS83272.1"/>
    <property type="molecule type" value="Genomic_DNA"/>
</dbReference>
<feature type="region of interest" description="Disordered" evidence="1">
    <location>
        <begin position="118"/>
        <end position="145"/>
    </location>
</feature>
<organism evidence="2 3">
    <name type="scientific">Tanacetum coccineum</name>
    <dbReference type="NCBI Taxonomy" id="301880"/>
    <lineage>
        <taxon>Eukaryota</taxon>
        <taxon>Viridiplantae</taxon>
        <taxon>Streptophyta</taxon>
        <taxon>Embryophyta</taxon>
        <taxon>Tracheophyta</taxon>
        <taxon>Spermatophyta</taxon>
        <taxon>Magnoliopsida</taxon>
        <taxon>eudicotyledons</taxon>
        <taxon>Gunneridae</taxon>
        <taxon>Pentapetalae</taxon>
        <taxon>asterids</taxon>
        <taxon>campanulids</taxon>
        <taxon>Asterales</taxon>
        <taxon>Asteraceae</taxon>
        <taxon>Asteroideae</taxon>
        <taxon>Anthemideae</taxon>
        <taxon>Anthemidinae</taxon>
        <taxon>Tanacetum</taxon>
    </lineage>
</organism>
<reference evidence="2" key="1">
    <citation type="journal article" date="2022" name="Int. J. Mol. Sci.">
        <title>Draft Genome of Tanacetum Coccineum: Genomic Comparison of Closely Related Tanacetum-Family Plants.</title>
        <authorList>
            <person name="Yamashiro T."/>
            <person name="Shiraishi A."/>
            <person name="Nakayama K."/>
            <person name="Satake H."/>
        </authorList>
    </citation>
    <scope>NUCLEOTIDE SEQUENCE</scope>
</reference>
<evidence type="ECO:0000256" key="1">
    <source>
        <dbReference type="SAM" id="MobiDB-lite"/>
    </source>
</evidence>
<sequence>MMERELGEGYSFTKKKCFVCGSLSHLIKDCDYYEKKMAREAEVKRVVNTGNGVAKPVWTNANRINHANKLVPRSVQLNTGRTNINSVRPKVNSVRPKVNSVRPKVNAVSPKVNTVRPRQPITHKTSNSMSPKRPQMNQVNQRRDFSKSYSSTFSKVIIGELKNDYLNNNIGPTFIRTENANVPQADPSLQRPSKQGDQSKDFEEFKDKGDLLPFGGIKGYISGKGRIRSRFYELNALSMEKQANPHAVCFKSNKQCRLLKKKLNQGHLHTNQRKRRTLTEPPKRDERILYYPLEDNPKIQAFRSRLEESPKAFRDSPENNTTSTLQLILVVRQLILEVPKKDVLKLYSHARRTVTAQATQVWVLEILPHGMNLNAFDEKQFQMSSWGNSQFFLVYQSYITRWNTSSLKTRRAEILNQILIWLNVKAAITPMETKVPLTKDEESFDVDVTPKTFSISMLSKDSLSISRATNLGLWYPRESPFDLEAFSDSDYGGSNLDRKSTTGGCQFLGQRLISWQCEKQTIMATSTTI</sequence>
<evidence type="ECO:0000313" key="3">
    <source>
        <dbReference type="Proteomes" id="UP001151760"/>
    </source>
</evidence>
<reference evidence="2" key="2">
    <citation type="submission" date="2022-01" db="EMBL/GenBank/DDBJ databases">
        <authorList>
            <person name="Yamashiro T."/>
            <person name="Shiraishi A."/>
            <person name="Satake H."/>
            <person name="Nakayama K."/>
        </authorList>
    </citation>
    <scope>NUCLEOTIDE SEQUENCE</scope>
</reference>
<dbReference type="PANTHER" id="PTHR11439">
    <property type="entry name" value="GAG-POL-RELATED RETROTRANSPOSON"/>
    <property type="match status" value="1"/>
</dbReference>
<proteinExistence type="predicted"/>
<dbReference type="Proteomes" id="UP001151760">
    <property type="component" value="Unassembled WGS sequence"/>
</dbReference>
<evidence type="ECO:0000313" key="2">
    <source>
        <dbReference type="EMBL" id="GJS83272.1"/>
    </source>
</evidence>
<protein>
    <submittedName>
        <fullName evidence="2">Uncharacterized protein</fullName>
    </submittedName>
</protein>
<feature type="compositionally biased region" description="Polar residues" evidence="1">
    <location>
        <begin position="122"/>
        <end position="140"/>
    </location>
</feature>
<gene>
    <name evidence="2" type="ORF">Tco_0749813</name>
</gene>
<accession>A0ABQ4Z291</accession>
<dbReference type="PANTHER" id="PTHR11439:SF495">
    <property type="entry name" value="REVERSE TRANSCRIPTASE, RNA-DEPENDENT DNA POLYMERASE-RELATED"/>
    <property type="match status" value="1"/>
</dbReference>
<name>A0ABQ4Z291_9ASTR</name>
<feature type="region of interest" description="Disordered" evidence="1">
    <location>
        <begin position="180"/>
        <end position="201"/>
    </location>
</feature>
<keyword evidence="3" id="KW-1185">Reference proteome</keyword>
<comment type="caution">
    <text evidence="2">The sequence shown here is derived from an EMBL/GenBank/DDBJ whole genome shotgun (WGS) entry which is preliminary data.</text>
</comment>